<evidence type="ECO:0000313" key="2">
    <source>
        <dbReference type="Proteomes" id="UP000800093"/>
    </source>
</evidence>
<dbReference type="AlphaFoldDB" id="A0A9P4K981"/>
<name>A0A9P4K981_9PLEO</name>
<feature type="non-terminal residue" evidence="1">
    <location>
        <position position="100"/>
    </location>
</feature>
<evidence type="ECO:0000313" key="1">
    <source>
        <dbReference type="EMBL" id="KAF2264140.1"/>
    </source>
</evidence>
<comment type="caution">
    <text evidence="1">The sequence shown here is derived from an EMBL/GenBank/DDBJ whole genome shotgun (WGS) entry which is preliminary data.</text>
</comment>
<keyword evidence="2" id="KW-1185">Reference proteome</keyword>
<organism evidence="1 2">
    <name type="scientific">Lojkania enalia</name>
    <dbReference type="NCBI Taxonomy" id="147567"/>
    <lineage>
        <taxon>Eukaryota</taxon>
        <taxon>Fungi</taxon>
        <taxon>Dikarya</taxon>
        <taxon>Ascomycota</taxon>
        <taxon>Pezizomycotina</taxon>
        <taxon>Dothideomycetes</taxon>
        <taxon>Pleosporomycetidae</taxon>
        <taxon>Pleosporales</taxon>
        <taxon>Pleosporales incertae sedis</taxon>
        <taxon>Lojkania</taxon>
    </lineage>
</organism>
<proteinExistence type="predicted"/>
<dbReference type="Proteomes" id="UP000800093">
    <property type="component" value="Unassembled WGS sequence"/>
</dbReference>
<reference evidence="2" key="1">
    <citation type="journal article" date="2020" name="Stud. Mycol.">
        <title>101 Dothideomycetes genomes: A test case for predicting lifestyles and emergence of pathogens.</title>
        <authorList>
            <person name="Haridas S."/>
            <person name="Albert R."/>
            <person name="Binder M."/>
            <person name="Bloem J."/>
            <person name="LaButti K."/>
            <person name="Salamov A."/>
            <person name="Andreopoulos B."/>
            <person name="Baker S."/>
            <person name="Barry K."/>
            <person name="Bills G."/>
            <person name="Bluhm B."/>
            <person name="Cannon C."/>
            <person name="Castanera R."/>
            <person name="Culley D."/>
            <person name="Daum C."/>
            <person name="Ezra D."/>
            <person name="Gonzalez J."/>
            <person name="Henrissat B."/>
            <person name="Kuo A."/>
            <person name="Liang C."/>
            <person name="Lipzen A."/>
            <person name="Lutzoni F."/>
            <person name="Magnuson J."/>
            <person name="Mondo S."/>
            <person name="Nolan M."/>
            <person name="Ohm R."/>
            <person name="Pangilinan J."/>
            <person name="Park H.-J."/>
            <person name="Ramirez L."/>
            <person name="Alfaro M."/>
            <person name="Sun H."/>
            <person name="Tritt A."/>
            <person name="Yoshinaga Y."/>
            <person name="Zwiers L.-H."/>
            <person name="Turgeon B."/>
            <person name="Goodwin S."/>
            <person name="Spatafora J."/>
            <person name="Crous P."/>
            <person name="Grigoriev I."/>
        </authorList>
    </citation>
    <scope>NUCLEOTIDE SEQUENCE [LARGE SCALE GENOMIC DNA]</scope>
    <source>
        <strain evidence="2">CBS 304.66</strain>
    </source>
</reference>
<sequence>MDTGTYAKRYDLLYHVKSRSRVVKAECVERGEARPTNRRLILSTNEILDSSKLIVEAGFYSNHFVSEVLRLRAFAGVSPHSKSLSRQHCHLSSKYQTCCG</sequence>
<protein>
    <submittedName>
        <fullName evidence="1">Uncharacterized protein</fullName>
    </submittedName>
</protein>
<gene>
    <name evidence="1" type="ORF">CC78DRAFT_533383</name>
</gene>
<dbReference type="EMBL" id="ML986618">
    <property type="protein sequence ID" value="KAF2264140.1"/>
    <property type="molecule type" value="Genomic_DNA"/>
</dbReference>
<accession>A0A9P4K981</accession>